<organism evidence="1 2">
    <name type="scientific">Metabacillus bambusae</name>
    <dbReference type="NCBI Taxonomy" id="2795218"/>
    <lineage>
        <taxon>Bacteria</taxon>
        <taxon>Bacillati</taxon>
        <taxon>Bacillota</taxon>
        <taxon>Bacilli</taxon>
        <taxon>Bacillales</taxon>
        <taxon>Bacillaceae</taxon>
        <taxon>Metabacillus</taxon>
    </lineage>
</organism>
<dbReference type="EMBL" id="JAGDEL010000012">
    <property type="protein sequence ID" value="MBO1513264.1"/>
    <property type="molecule type" value="Genomic_DNA"/>
</dbReference>
<comment type="caution">
    <text evidence="1">The sequence shown here is derived from an EMBL/GenBank/DDBJ whole genome shotgun (WGS) entry which is preliminary data.</text>
</comment>
<protein>
    <submittedName>
        <fullName evidence="1">Uncharacterized protein</fullName>
    </submittedName>
</protein>
<name>A0ABS3N5D9_9BACI</name>
<dbReference type="Proteomes" id="UP000663981">
    <property type="component" value="Unassembled WGS sequence"/>
</dbReference>
<keyword evidence="2" id="KW-1185">Reference proteome</keyword>
<dbReference type="NCBIfam" id="NF047426">
    <property type="entry name" value="tail_chap_PVL_C"/>
    <property type="match status" value="1"/>
</dbReference>
<dbReference type="RefSeq" id="WP_207980214.1">
    <property type="nucleotide sequence ID" value="NZ_JAGDEL010000012.1"/>
</dbReference>
<evidence type="ECO:0000313" key="1">
    <source>
        <dbReference type="EMBL" id="MBO1513264.1"/>
    </source>
</evidence>
<evidence type="ECO:0000313" key="2">
    <source>
        <dbReference type="Proteomes" id="UP000663981"/>
    </source>
</evidence>
<proteinExistence type="predicted"/>
<reference evidence="1 2" key="1">
    <citation type="submission" date="2021-03" db="EMBL/GenBank/DDBJ databases">
        <title>Whole genome sequence of Metabacillus bambusae BG109.</title>
        <authorList>
            <person name="Jeong J.W."/>
        </authorList>
    </citation>
    <scope>NUCLEOTIDE SEQUENCE [LARGE SCALE GENOMIC DNA]</scope>
    <source>
        <strain evidence="1 2">BG109</strain>
    </source>
</reference>
<gene>
    <name evidence="1" type="ORF">I7822_16565</name>
</gene>
<sequence>MSDADFTPEKQKEYLDKLILSFVENGKNINEVLAMPYHFVVEILHEKNKPRKEKSLIAAFGG</sequence>
<accession>A0ABS3N5D9</accession>